<reference evidence="1" key="1">
    <citation type="journal article" date="2014" name="Front. Microbiol.">
        <title>High frequency of phylogenetically diverse reductive dehalogenase-homologous genes in deep subseafloor sedimentary metagenomes.</title>
        <authorList>
            <person name="Kawai M."/>
            <person name="Futagami T."/>
            <person name="Toyoda A."/>
            <person name="Takaki Y."/>
            <person name="Nishi S."/>
            <person name="Hori S."/>
            <person name="Arai W."/>
            <person name="Tsubouchi T."/>
            <person name="Morono Y."/>
            <person name="Uchiyama I."/>
            <person name="Ito T."/>
            <person name="Fujiyama A."/>
            <person name="Inagaki F."/>
            <person name="Takami H."/>
        </authorList>
    </citation>
    <scope>NUCLEOTIDE SEQUENCE</scope>
    <source>
        <strain evidence="1">Expedition CK06-06</strain>
    </source>
</reference>
<proteinExistence type="predicted"/>
<protein>
    <submittedName>
        <fullName evidence="1">Uncharacterized protein</fullName>
    </submittedName>
</protein>
<dbReference type="EMBL" id="BARV01045274">
    <property type="protein sequence ID" value="GAI67229.1"/>
    <property type="molecule type" value="Genomic_DNA"/>
</dbReference>
<gene>
    <name evidence="1" type="ORF">S06H3_66437</name>
</gene>
<comment type="caution">
    <text evidence="1">The sequence shown here is derived from an EMBL/GenBank/DDBJ whole genome shotgun (WGS) entry which is preliminary data.</text>
</comment>
<evidence type="ECO:0000313" key="1">
    <source>
        <dbReference type="EMBL" id="GAI67229.1"/>
    </source>
</evidence>
<organism evidence="1">
    <name type="scientific">marine sediment metagenome</name>
    <dbReference type="NCBI Taxonomy" id="412755"/>
    <lineage>
        <taxon>unclassified sequences</taxon>
        <taxon>metagenomes</taxon>
        <taxon>ecological metagenomes</taxon>
    </lineage>
</organism>
<sequence length="51" mass="6041">RIVKEINSYKDRLSQKEQKKYKLDLLLRLAKRVDDFSTLCGECQYSSILFG</sequence>
<accession>X1SHH6</accession>
<name>X1SHH6_9ZZZZ</name>
<feature type="non-terminal residue" evidence="1">
    <location>
        <position position="1"/>
    </location>
</feature>
<dbReference type="AlphaFoldDB" id="X1SHH6"/>